<dbReference type="Proteomes" id="UP000324574">
    <property type="component" value="Unassembled WGS sequence"/>
</dbReference>
<gene>
    <name evidence="1" type="ORF">EPJ70_09455</name>
</gene>
<dbReference type="Gene3D" id="3.60.15.10">
    <property type="entry name" value="Ribonuclease Z/Hydroxyacylglutathione hydrolase-like"/>
    <property type="match status" value="1"/>
</dbReference>
<evidence type="ECO:0000313" key="2">
    <source>
        <dbReference type="Proteomes" id="UP000324574"/>
    </source>
</evidence>
<comment type="caution">
    <text evidence="1">The sequence shown here is derived from an EMBL/GenBank/DDBJ whole genome shotgun (WGS) entry which is preliminary data.</text>
</comment>
<dbReference type="PANTHER" id="PTHR30619:SF1">
    <property type="entry name" value="RECOMBINATION PROTEIN 2"/>
    <property type="match status" value="1"/>
</dbReference>
<accession>A0A5C8F2C4</accession>
<sequence length="320" mass="37621">MSKCKIHFLNVLNGDCTIIEHETGRISVIDICNGNFSEEEDEKENSNKKNKPTNPIDYLWDICAGKSIFRFILTHPDMDHMDGIKNLFDNFHPINFWDTNHEKDLSKADFKNYDKNDWKFYKKVRKRQENTKVLQVYEGYQFDFYRLGLDNFEIISPSKKLVEELKKSNNPDWNEISYIILHNVYNRKILYCGDSGNKAWKNIMEDGNLLNKIRDIDILLAPHHGRKTGGDDLNQYLNKLNPKLAILGNTEDSKHKNYSAFYNSKIPILTNNEVSDIIATVKNNGHISLKITRNTWDKLIKTKNEKWEKLLNEKKIYLKK</sequence>
<dbReference type="InterPro" id="IPR036866">
    <property type="entry name" value="RibonucZ/Hydroxyglut_hydro"/>
</dbReference>
<organism evidence="1 2">
    <name type="scientific">Brachyspira aalborgi</name>
    <dbReference type="NCBI Taxonomy" id="29522"/>
    <lineage>
        <taxon>Bacteria</taxon>
        <taxon>Pseudomonadati</taxon>
        <taxon>Spirochaetota</taxon>
        <taxon>Spirochaetia</taxon>
        <taxon>Brachyspirales</taxon>
        <taxon>Brachyspiraceae</taxon>
        <taxon>Brachyspira</taxon>
    </lineage>
</organism>
<evidence type="ECO:0008006" key="3">
    <source>
        <dbReference type="Google" id="ProtNLM"/>
    </source>
</evidence>
<evidence type="ECO:0000313" key="1">
    <source>
        <dbReference type="EMBL" id="TXJ44435.1"/>
    </source>
</evidence>
<dbReference type="PANTHER" id="PTHR30619">
    <property type="entry name" value="DNA INTERNALIZATION/COMPETENCE PROTEIN COMEC/REC2"/>
    <property type="match status" value="1"/>
</dbReference>
<proteinExistence type="predicted"/>
<dbReference type="RefSeq" id="WP_147527123.1">
    <property type="nucleotide sequence ID" value="NZ_SAYG01000009.1"/>
</dbReference>
<reference evidence="1 2" key="1">
    <citation type="journal article" date="1992" name="Lakartidningen">
        <title>[Penicillin V and not amoxicillin is the first choice preparation in acute otitis].</title>
        <authorList>
            <person name="Kamme C."/>
            <person name="Lundgren K."/>
            <person name="Prellner K."/>
        </authorList>
    </citation>
    <scope>NUCLEOTIDE SEQUENCE [LARGE SCALE GENOMIC DNA]</scope>
    <source>
        <strain evidence="1 2">PC3714II</strain>
    </source>
</reference>
<protein>
    <recommendedName>
        <fullName evidence="3">MBL fold metallo-hydrolase</fullName>
    </recommendedName>
</protein>
<dbReference type="InterPro" id="IPR052159">
    <property type="entry name" value="Competence_DNA_uptake"/>
</dbReference>
<name>A0A5C8F2C4_9SPIR</name>
<dbReference type="EMBL" id="SAYG01000009">
    <property type="protein sequence ID" value="TXJ44435.1"/>
    <property type="molecule type" value="Genomic_DNA"/>
</dbReference>
<dbReference type="SUPFAM" id="SSF56281">
    <property type="entry name" value="Metallo-hydrolase/oxidoreductase"/>
    <property type="match status" value="1"/>
</dbReference>
<dbReference type="AlphaFoldDB" id="A0A5C8F2C4"/>